<dbReference type="Proteomes" id="UP000691718">
    <property type="component" value="Unassembled WGS sequence"/>
</dbReference>
<evidence type="ECO:0000313" key="1">
    <source>
        <dbReference type="EMBL" id="CAG4957349.1"/>
    </source>
</evidence>
<dbReference type="AlphaFoldDB" id="A0A8S3WF37"/>
<keyword evidence="2" id="KW-1185">Reference proteome</keyword>
<proteinExistence type="predicted"/>
<comment type="caution">
    <text evidence="1">The sequence shown here is derived from an EMBL/GenBank/DDBJ whole genome shotgun (WGS) entry which is preliminary data.</text>
</comment>
<protein>
    <submittedName>
        <fullName evidence="1">(apollo) hypothetical protein</fullName>
    </submittedName>
</protein>
<dbReference type="EMBL" id="CAJQZP010000341">
    <property type="protein sequence ID" value="CAG4957349.1"/>
    <property type="molecule type" value="Genomic_DNA"/>
</dbReference>
<dbReference type="OrthoDB" id="6627079at2759"/>
<sequence>MLTVHKNRTKESMETRFQEMLAEPSNEFDNFCRMSYADFNFLLQKVHPIISKKDTKWREAIPAKVLKDQIKLPVVEQDWLDIEGGFHQRFPHCIGPSVLVDSSRAYEPDHVWPVYLRICLFVSFDVP</sequence>
<evidence type="ECO:0000313" key="2">
    <source>
        <dbReference type="Proteomes" id="UP000691718"/>
    </source>
</evidence>
<accession>A0A8S3WF37</accession>
<organism evidence="1 2">
    <name type="scientific">Parnassius apollo</name>
    <name type="common">Apollo butterfly</name>
    <name type="synonym">Papilio apollo</name>
    <dbReference type="NCBI Taxonomy" id="110799"/>
    <lineage>
        <taxon>Eukaryota</taxon>
        <taxon>Metazoa</taxon>
        <taxon>Ecdysozoa</taxon>
        <taxon>Arthropoda</taxon>
        <taxon>Hexapoda</taxon>
        <taxon>Insecta</taxon>
        <taxon>Pterygota</taxon>
        <taxon>Neoptera</taxon>
        <taxon>Endopterygota</taxon>
        <taxon>Lepidoptera</taxon>
        <taxon>Glossata</taxon>
        <taxon>Ditrysia</taxon>
        <taxon>Papilionoidea</taxon>
        <taxon>Papilionidae</taxon>
        <taxon>Parnassiinae</taxon>
        <taxon>Parnassini</taxon>
        <taxon>Parnassius</taxon>
        <taxon>Parnassius</taxon>
    </lineage>
</organism>
<gene>
    <name evidence="1" type="ORF">PAPOLLO_LOCUS5699</name>
</gene>
<name>A0A8S3WF37_PARAO</name>
<reference evidence="1" key="1">
    <citation type="submission" date="2021-04" db="EMBL/GenBank/DDBJ databases">
        <authorList>
            <person name="Tunstrom K."/>
        </authorList>
    </citation>
    <scope>NUCLEOTIDE SEQUENCE</scope>
</reference>